<sequence>MHQIDGGLRRGHGELDIIEAVIKAISPGLKLRDMLEIKSDLILKAKDYSKGRKIHQRLISISQEPKESAQNFLFRAIELKDRLLVASNPDLISKTFLRSVGTGLLSDNIKFQIKPFLDDPAVSDEMLIERVNKAASLEAERINKLKKSTVKSACVNELHQCFP</sequence>
<gene>
    <name evidence="1" type="ORF">N1851_033224</name>
</gene>
<protein>
    <submittedName>
        <fullName evidence="1">Uncharacterized protein</fullName>
    </submittedName>
</protein>
<proteinExistence type="predicted"/>
<accession>A0AA47M1M7</accession>
<dbReference type="EMBL" id="JAOPHQ010006309">
    <property type="protein sequence ID" value="KAK0131983.1"/>
    <property type="molecule type" value="Genomic_DNA"/>
</dbReference>
<keyword evidence="2" id="KW-1185">Reference proteome</keyword>
<dbReference type="Proteomes" id="UP001174136">
    <property type="component" value="Unassembled WGS sequence"/>
</dbReference>
<name>A0AA47M1M7_MERPO</name>
<organism evidence="1 2">
    <name type="scientific">Merluccius polli</name>
    <name type="common">Benguela hake</name>
    <name type="synonym">Merluccius cadenati</name>
    <dbReference type="NCBI Taxonomy" id="89951"/>
    <lineage>
        <taxon>Eukaryota</taxon>
        <taxon>Metazoa</taxon>
        <taxon>Chordata</taxon>
        <taxon>Craniata</taxon>
        <taxon>Vertebrata</taxon>
        <taxon>Euteleostomi</taxon>
        <taxon>Actinopterygii</taxon>
        <taxon>Neopterygii</taxon>
        <taxon>Teleostei</taxon>
        <taxon>Neoteleostei</taxon>
        <taxon>Acanthomorphata</taxon>
        <taxon>Zeiogadaria</taxon>
        <taxon>Gadariae</taxon>
        <taxon>Gadiformes</taxon>
        <taxon>Gadoidei</taxon>
        <taxon>Merlucciidae</taxon>
        <taxon>Merluccius</taxon>
    </lineage>
</organism>
<evidence type="ECO:0000313" key="1">
    <source>
        <dbReference type="EMBL" id="KAK0131983.1"/>
    </source>
</evidence>
<reference evidence="1" key="1">
    <citation type="journal article" date="2023" name="Front. Mar. Sci.">
        <title>A new Merluccius polli reference genome to investigate the effects of global change in West African waters.</title>
        <authorList>
            <person name="Mateo J.L."/>
            <person name="Blanco-Fernandez C."/>
            <person name="Garcia-Vazquez E."/>
            <person name="Machado-Schiaffino G."/>
        </authorList>
    </citation>
    <scope>NUCLEOTIDE SEQUENCE</scope>
    <source>
        <strain evidence="1">C29</strain>
        <tissue evidence="1">Fin</tissue>
    </source>
</reference>
<comment type="caution">
    <text evidence="1">The sequence shown here is derived from an EMBL/GenBank/DDBJ whole genome shotgun (WGS) entry which is preliminary data.</text>
</comment>
<evidence type="ECO:0000313" key="2">
    <source>
        <dbReference type="Proteomes" id="UP001174136"/>
    </source>
</evidence>
<dbReference type="AlphaFoldDB" id="A0AA47M1M7"/>